<name>A0AAE0N5G9_9PEZI</name>
<accession>A0AAE0N5G9</accession>
<reference evidence="2" key="1">
    <citation type="journal article" date="2023" name="Mol. Phylogenet. Evol.">
        <title>Genome-scale phylogeny and comparative genomics of the fungal order Sordariales.</title>
        <authorList>
            <person name="Hensen N."/>
            <person name="Bonometti L."/>
            <person name="Westerberg I."/>
            <person name="Brannstrom I.O."/>
            <person name="Guillou S."/>
            <person name="Cros-Aarteil S."/>
            <person name="Calhoun S."/>
            <person name="Haridas S."/>
            <person name="Kuo A."/>
            <person name="Mondo S."/>
            <person name="Pangilinan J."/>
            <person name="Riley R."/>
            <person name="LaButti K."/>
            <person name="Andreopoulos B."/>
            <person name="Lipzen A."/>
            <person name="Chen C."/>
            <person name="Yan M."/>
            <person name="Daum C."/>
            <person name="Ng V."/>
            <person name="Clum A."/>
            <person name="Steindorff A."/>
            <person name="Ohm R.A."/>
            <person name="Martin F."/>
            <person name="Silar P."/>
            <person name="Natvig D.O."/>
            <person name="Lalanne C."/>
            <person name="Gautier V."/>
            <person name="Ament-Velasquez S.L."/>
            <person name="Kruys A."/>
            <person name="Hutchinson M.I."/>
            <person name="Powell A.J."/>
            <person name="Barry K."/>
            <person name="Miller A.N."/>
            <person name="Grigoriev I.V."/>
            <person name="Debuchy R."/>
            <person name="Gladieux P."/>
            <person name="Hiltunen Thoren M."/>
            <person name="Johannesson H."/>
        </authorList>
    </citation>
    <scope>NUCLEOTIDE SEQUENCE</scope>
    <source>
        <strain evidence="2">CBS 958.72</strain>
    </source>
</reference>
<comment type="caution">
    <text evidence="2">The sequence shown here is derived from an EMBL/GenBank/DDBJ whole genome shotgun (WGS) entry which is preliminary data.</text>
</comment>
<gene>
    <name evidence="2" type="ORF">B0T24DRAFT_629303</name>
</gene>
<feature type="region of interest" description="Disordered" evidence="1">
    <location>
        <begin position="126"/>
        <end position="165"/>
    </location>
</feature>
<reference evidence="2" key="2">
    <citation type="submission" date="2023-06" db="EMBL/GenBank/DDBJ databases">
        <authorList>
            <consortium name="Lawrence Berkeley National Laboratory"/>
            <person name="Haridas S."/>
            <person name="Hensen N."/>
            <person name="Bonometti L."/>
            <person name="Westerberg I."/>
            <person name="Brannstrom I.O."/>
            <person name="Guillou S."/>
            <person name="Cros-Aarteil S."/>
            <person name="Calhoun S."/>
            <person name="Kuo A."/>
            <person name="Mondo S."/>
            <person name="Pangilinan J."/>
            <person name="Riley R."/>
            <person name="Labutti K."/>
            <person name="Andreopoulos B."/>
            <person name="Lipzen A."/>
            <person name="Chen C."/>
            <person name="Yanf M."/>
            <person name="Daum C."/>
            <person name="Ng V."/>
            <person name="Clum A."/>
            <person name="Steindorff A."/>
            <person name="Ohm R."/>
            <person name="Martin F."/>
            <person name="Silar P."/>
            <person name="Natvig D."/>
            <person name="Lalanne C."/>
            <person name="Gautier V."/>
            <person name="Ament-Velasquez S.L."/>
            <person name="Kruys A."/>
            <person name="Hutchinson M.I."/>
            <person name="Powell A.J."/>
            <person name="Barry K."/>
            <person name="Miller A.N."/>
            <person name="Grigoriev I.V."/>
            <person name="Debuchy R."/>
            <person name="Gladieux P."/>
            <person name="Thoren M.H."/>
            <person name="Johannesson H."/>
        </authorList>
    </citation>
    <scope>NUCLEOTIDE SEQUENCE</scope>
    <source>
        <strain evidence="2">CBS 958.72</strain>
    </source>
</reference>
<keyword evidence="3" id="KW-1185">Reference proteome</keyword>
<dbReference type="Proteomes" id="UP001287356">
    <property type="component" value="Unassembled WGS sequence"/>
</dbReference>
<organism evidence="2 3">
    <name type="scientific">Lasiosphaeria ovina</name>
    <dbReference type="NCBI Taxonomy" id="92902"/>
    <lineage>
        <taxon>Eukaryota</taxon>
        <taxon>Fungi</taxon>
        <taxon>Dikarya</taxon>
        <taxon>Ascomycota</taxon>
        <taxon>Pezizomycotina</taxon>
        <taxon>Sordariomycetes</taxon>
        <taxon>Sordariomycetidae</taxon>
        <taxon>Sordariales</taxon>
        <taxon>Lasiosphaeriaceae</taxon>
        <taxon>Lasiosphaeria</taxon>
    </lineage>
</organism>
<evidence type="ECO:0000313" key="2">
    <source>
        <dbReference type="EMBL" id="KAK3371517.1"/>
    </source>
</evidence>
<protein>
    <submittedName>
        <fullName evidence="2">Uncharacterized protein</fullName>
    </submittedName>
</protein>
<evidence type="ECO:0000256" key="1">
    <source>
        <dbReference type="SAM" id="MobiDB-lite"/>
    </source>
</evidence>
<evidence type="ECO:0000313" key="3">
    <source>
        <dbReference type="Proteomes" id="UP001287356"/>
    </source>
</evidence>
<sequence length="228" mass="23745">METGHLSRTSAFASSICATDTASDLAIIITFTYQHILVTIIPISHIPKHLRQHHSSPSYPHHHTITVTIIMCRETVTEVTVQMAATNLADDGEANPFGALMPPHGAPAQDPNFIMPLPWEGADGTHVPVPSPTLSASRSPSSTPVASSSASAWAAGHDHAPPASPAAAHGSFVVFGIDSGAKIDFDADMDALIRRGRVRPGTRHVRRGPVVAAATATATATAPAPAAE</sequence>
<dbReference type="EMBL" id="JAULSN010000005">
    <property type="protein sequence ID" value="KAK3371517.1"/>
    <property type="molecule type" value="Genomic_DNA"/>
</dbReference>
<proteinExistence type="predicted"/>
<feature type="compositionally biased region" description="Low complexity" evidence="1">
    <location>
        <begin position="132"/>
        <end position="155"/>
    </location>
</feature>
<dbReference type="AlphaFoldDB" id="A0AAE0N5G9"/>